<name>A0AAP0KK30_9MAGN</name>
<evidence type="ECO:0000256" key="3">
    <source>
        <dbReference type="ARBA" id="ARBA00022475"/>
    </source>
</evidence>
<organism evidence="13 14">
    <name type="scientific">Stephania japonica</name>
    <dbReference type="NCBI Taxonomy" id="461633"/>
    <lineage>
        <taxon>Eukaryota</taxon>
        <taxon>Viridiplantae</taxon>
        <taxon>Streptophyta</taxon>
        <taxon>Embryophyta</taxon>
        <taxon>Tracheophyta</taxon>
        <taxon>Spermatophyta</taxon>
        <taxon>Magnoliopsida</taxon>
        <taxon>Ranunculales</taxon>
        <taxon>Menispermaceae</taxon>
        <taxon>Menispermoideae</taxon>
        <taxon>Cissampelideae</taxon>
        <taxon>Stephania</taxon>
    </lineage>
</organism>
<evidence type="ECO:0000256" key="1">
    <source>
        <dbReference type="ARBA" id="ARBA00004609"/>
    </source>
</evidence>
<keyword evidence="6" id="KW-0654">Proteoglycan</keyword>
<protein>
    <recommendedName>
        <fullName evidence="12">FAS1 domain-containing protein</fullName>
    </recommendedName>
</protein>
<dbReference type="AlphaFoldDB" id="A0AAP0KK30"/>
<evidence type="ECO:0000256" key="9">
    <source>
        <dbReference type="ARBA" id="ARBA00024686"/>
    </source>
</evidence>
<dbReference type="GO" id="GO:0005886">
    <property type="term" value="C:plasma membrane"/>
    <property type="evidence" value="ECO:0007669"/>
    <property type="project" value="UniProtKB-SubCell"/>
</dbReference>
<feature type="region of interest" description="Disordered" evidence="10">
    <location>
        <begin position="191"/>
        <end position="236"/>
    </location>
</feature>
<evidence type="ECO:0000256" key="4">
    <source>
        <dbReference type="ARBA" id="ARBA00022622"/>
    </source>
</evidence>
<comment type="caution">
    <text evidence="13">The sequence shown here is derived from an EMBL/GenBank/DDBJ whole genome shotgun (WGS) entry which is preliminary data.</text>
</comment>
<dbReference type="PANTHER" id="PTHR32077:SF54">
    <property type="entry name" value="FASCICLIN-LIKE ARABINOGALACTAN PROTEIN 13-RELATED"/>
    <property type="match status" value="1"/>
</dbReference>
<evidence type="ECO:0000256" key="5">
    <source>
        <dbReference type="ARBA" id="ARBA00022729"/>
    </source>
</evidence>
<comment type="subcellular location">
    <subcellularLocation>
        <location evidence="1">Cell membrane</location>
        <topology evidence="1">Lipid-anchor</topology>
        <topology evidence="1">GPI-anchor</topology>
    </subcellularLocation>
</comment>
<sequence length="257" mass="26727">MAPPSPLSLILLSLPCLLLLLQAQAQAQTTGPAPAPPGPINITAILEKGGQFTTLIRLLNTNQIINQLESQLNSSNQGLTIFAPTDNAFTSLKPGTLNSLTTQQQVALLLYHVLPKYYNLASFESVSNPVRTQAGGMDGGEYGLNFTSLGNNQVNVSTGVVETQLNNALRQEFPLAVYQVDKVLLPSDLFGAKPPAKSSPSPSGSPADDTNTTPAKKPGAKAPSAPSKDSSSGPYGKSSVGVGLVLGVVLLCTSFLS</sequence>
<comment type="similarity">
    <text evidence="2">Belongs to the fasciclin-like AGP family.</text>
</comment>
<proteinExistence type="inferred from homology"/>
<feature type="compositionally biased region" description="Low complexity" evidence="10">
    <location>
        <begin position="191"/>
        <end position="207"/>
    </location>
</feature>
<evidence type="ECO:0000259" key="12">
    <source>
        <dbReference type="PROSITE" id="PS50213"/>
    </source>
</evidence>
<feature type="signal peptide" evidence="11">
    <location>
        <begin position="1"/>
        <end position="27"/>
    </location>
</feature>
<dbReference type="Pfam" id="PF02469">
    <property type="entry name" value="Fasciclin"/>
    <property type="match status" value="1"/>
</dbReference>
<feature type="domain" description="FAS1" evidence="12">
    <location>
        <begin position="39"/>
        <end position="184"/>
    </location>
</feature>
<feature type="compositionally biased region" description="Low complexity" evidence="10">
    <location>
        <begin position="214"/>
        <end position="236"/>
    </location>
</feature>
<keyword evidence="3" id="KW-1003">Cell membrane</keyword>
<dbReference type="Proteomes" id="UP001417504">
    <property type="component" value="Unassembled WGS sequence"/>
</dbReference>
<dbReference type="SMART" id="SM00554">
    <property type="entry name" value="FAS1"/>
    <property type="match status" value="1"/>
</dbReference>
<dbReference type="GO" id="GO:0009834">
    <property type="term" value="P:plant-type secondary cell wall biogenesis"/>
    <property type="evidence" value="ECO:0007669"/>
    <property type="project" value="TreeGrafter"/>
</dbReference>
<dbReference type="SUPFAM" id="SSF82153">
    <property type="entry name" value="FAS1 domain"/>
    <property type="match status" value="1"/>
</dbReference>
<feature type="chain" id="PRO_5042938317" description="FAS1 domain-containing protein" evidence="11">
    <location>
        <begin position="28"/>
        <end position="257"/>
    </location>
</feature>
<evidence type="ECO:0000313" key="14">
    <source>
        <dbReference type="Proteomes" id="UP001417504"/>
    </source>
</evidence>
<evidence type="ECO:0000256" key="8">
    <source>
        <dbReference type="ARBA" id="ARBA00023180"/>
    </source>
</evidence>
<dbReference type="InterPro" id="IPR045003">
    <property type="entry name" value="FLA_A"/>
</dbReference>
<dbReference type="EMBL" id="JBBNAE010000001">
    <property type="protein sequence ID" value="KAK9152879.1"/>
    <property type="molecule type" value="Genomic_DNA"/>
</dbReference>
<keyword evidence="7" id="KW-0472">Membrane</keyword>
<dbReference type="Gene3D" id="2.30.180.10">
    <property type="entry name" value="FAS1 domain"/>
    <property type="match status" value="1"/>
</dbReference>
<keyword evidence="8" id="KW-0325">Glycoprotein</keyword>
<gene>
    <name evidence="13" type="ORF">Sjap_000359</name>
</gene>
<comment type="function">
    <text evidence="9">May be a cell surface adhesion protein.</text>
</comment>
<keyword evidence="14" id="KW-1185">Reference proteome</keyword>
<keyword evidence="5 11" id="KW-0732">Signal</keyword>
<evidence type="ECO:0000256" key="2">
    <source>
        <dbReference type="ARBA" id="ARBA00007843"/>
    </source>
</evidence>
<reference evidence="13 14" key="1">
    <citation type="submission" date="2024-01" db="EMBL/GenBank/DDBJ databases">
        <title>Genome assemblies of Stephania.</title>
        <authorList>
            <person name="Yang L."/>
        </authorList>
    </citation>
    <scope>NUCLEOTIDE SEQUENCE [LARGE SCALE GENOMIC DNA]</scope>
    <source>
        <strain evidence="13">QJT</strain>
        <tissue evidence="13">Leaf</tissue>
    </source>
</reference>
<evidence type="ECO:0000256" key="6">
    <source>
        <dbReference type="ARBA" id="ARBA00022974"/>
    </source>
</evidence>
<keyword evidence="4" id="KW-0336">GPI-anchor</keyword>
<keyword evidence="4" id="KW-0449">Lipoprotein</keyword>
<dbReference type="GO" id="GO:0098552">
    <property type="term" value="C:side of membrane"/>
    <property type="evidence" value="ECO:0007669"/>
    <property type="project" value="UniProtKB-KW"/>
</dbReference>
<evidence type="ECO:0000256" key="7">
    <source>
        <dbReference type="ARBA" id="ARBA00023136"/>
    </source>
</evidence>
<evidence type="ECO:0000313" key="13">
    <source>
        <dbReference type="EMBL" id="KAK9152879.1"/>
    </source>
</evidence>
<accession>A0AAP0KK30</accession>
<dbReference type="FunFam" id="2.30.180.10:FF:000006">
    <property type="entry name" value="Fasciclin-like arabinogalactan protein 11"/>
    <property type="match status" value="1"/>
</dbReference>
<dbReference type="PANTHER" id="PTHR32077">
    <property type="entry name" value="FASCICLIN-LIKE ARABINOGALACTAN PROTEIN"/>
    <property type="match status" value="1"/>
</dbReference>
<evidence type="ECO:0000256" key="11">
    <source>
        <dbReference type="SAM" id="SignalP"/>
    </source>
</evidence>
<dbReference type="InterPro" id="IPR000782">
    <property type="entry name" value="FAS1_domain"/>
</dbReference>
<evidence type="ECO:0000256" key="10">
    <source>
        <dbReference type="SAM" id="MobiDB-lite"/>
    </source>
</evidence>
<dbReference type="InterPro" id="IPR036378">
    <property type="entry name" value="FAS1_dom_sf"/>
</dbReference>
<dbReference type="PROSITE" id="PS50213">
    <property type="entry name" value="FAS1"/>
    <property type="match status" value="1"/>
</dbReference>